<protein>
    <submittedName>
        <fullName evidence="2">Uncharacterized protein</fullName>
    </submittedName>
</protein>
<evidence type="ECO:0000256" key="1">
    <source>
        <dbReference type="SAM" id="MobiDB-lite"/>
    </source>
</evidence>
<organism evidence="2 3">
    <name type="scientific">Dendrobium nobile</name>
    <name type="common">Orchid</name>
    <dbReference type="NCBI Taxonomy" id="94219"/>
    <lineage>
        <taxon>Eukaryota</taxon>
        <taxon>Viridiplantae</taxon>
        <taxon>Streptophyta</taxon>
        <taxon>Embryophyta</taxon>
        <taxon>Tracheophyta</taxon>
        <taxon>Spermatophyta</taxon>
        <taxon>Magnoliopsida</taxon>
        <taxon>Liliopsida</taxon>
        <taxon>Asparagales</taxon>
        <taxon>Orchidaceae</taxon>
        <taxon>Epidendroideae</taxon>
        <taxon>Malaxideae</taxon>
        <taxon>Dendrobiinae</taxon>
        <taxon>Dendrobium</taxon>
    </lineage>
</organism>
<gene>
    <name evidence="2" type="ORF">KFK09_026611</name>
</gene>
<evidence type="ECO:0000313" key="2">
    <source>
        <dbReference type="EMBL" id="KAI0492340.1"/>
    </source>
</evidence>
<sequence length="130" mass="14491">MGFRLPVQSRPLEFQEMSFPMRWLLGFLPWAAVFRALPLGSLAGCWFSTPGLFPVAVAPRFHAISLSPAMATSLPERMRVSPESHQSPGGSSGSLRDANAIEDSRQSRKIWKVMSNQMGLDQACRRLKCR</sequence>
<keyword evidence="3" id="KW-1185">Reference proteome</keyword>
<reference evidence="2" key="1">
    <citation type="journal article" date="2022" name="Front. Genet.">
        <title>Chromosome-Scale Assembly of the Dendrobium nobile Genome Provides Insights Into the Molecular Mechanism of the Biosynthesis of the Medicinal Active Ingredient of Dendrobium.</title>
        <authorList>
            <person name="Xu Q."/>
            <person name="Niu S.-C."/>
            <person name="Li K.-L."/>
            <person name="Zheng P.-J."/>
            <person name="Zhang X.-J."/>
            <person name="Jia Y."/>
            <person name="Liu Y."/>
            <person name="Niu Y.-X."/>
            <person name="Yu L.-H."/>
            <person name="Chen D.-F."/>
            <person name="Zhang G.-Q."/>
        </authorList>
    </citation>
    <scope>NUCLEOTIDE SEQUENCE</scope>
    <source>
        <tissue evidence="2">Leaf</tissue>
    </source>
</reference>
<dbReference type="AlphaFoldDB" id="A0A8T3A805"/>
<evidence type="ECO:0000313" key="3">
    <source>
        <dbReference type="Proteomes" id="UP000829196"/>
    </source>
</evidence>
<dbReference type="Proteomes" id="UP000829196">
    <property type="component" value="Unassembled WGS sequence"/>
</dbReference>
<name>A0A8T3A805_DENNO</name>
<dbReference type="EMBL" id="JAGYWB010000018">
    <property type="protein sequence ID" value="KAI0492340.1"/>
    <property type="molecule type" value="Genomic_DNA"/>
</dbReference>
<proteinExistence type="predicted"/>
<feature type="region of interest" description="Disordered" evidence="1">
    <location>
        <begin position="75"/>
        <end position="103"/>
    </location>
</feature>
<comment type="caution">
    <text evidence="2">The sequence shown here is derived from an EMBL/GenBank/DDBJ whole genome shotgun (WGS) entry which is preliminary data.</text>
</comment>
<accession>A0A8T3A805</accession>